<keyword evidence="2" id="KW-1185">Reference proteome</keyword>
<evidence type="ECO:0000313" key="1">
    <source>
        <dbReference type="EMBL" id="KAI5677872.1"/>
    </source>
</evidence>
<organism evidence="1 2">
    <name type="scientific">Catharanthus roseus</name>
    <name type="common">Madagascar periwinkle</name>
    <name type="synonym">Vinca rosea</name>
    <dbReference type="NCBI Taxonomy" id="4058"/>
    <lineage>
        <taxon>Eukaryota</taxon>
        <taxon>Viridiplantae</taxon>
        <taxon>Streptophyta</taxon>
        <taxon>Embryophyta</taxon>
        <taxon>Tracheophyta</taxon>
        <taxon>Spermatophyta</taxon>
        <taxon>Magnoliopsida</taxon>
        <taxon>eudicotyledons</taxon>
        <taxon>Gunneridae</taxon>
        <taxon>Pentapetalae</taxon>
        <taxon>asterids</taxon>
        <taxon>lamiids</taxon>
        <taxon>Gentianales</taxon>
        <taxon>Apocynaceae</taxon>
        <taxon>Rauvolfioideae</taxon>
        <taxon>Vinceae</taxon>
        <taxon>Catharanthinae</taxon>
        <taxon>Catharanthus</taxon>
    </lineage>
</organism>
<evidence type="ECO:0000313" key="2">
    <source>
        <dbReference type="Proteomes" id="UP001060085"/>
    </source>
</evidence>
<sequence>MRCGVVIRQRERKEESRYSNLAFGHHGPTVGFTVPLPTSSCMPRAIFITKTYILCGSHLVRLIPSTRTSYIKSLYRNEAYFCQASRMLTIPWDEGIGEGEDEGEGAGGRADDEGVGLEDILAADETEEGVDIGVRLEYGSYGNGAKVAESVEAAEEE</sequence>
<accession>A0ACC0BYS2</accession>
<dbReference type="EMBL" id="CM044702">
    <property type="protein sequence ID" value="KAI5677872.1"/>
    <property type="molecule type" value="Genomic_DNA"/>
</dbReference>
<proteinExistence type="predicted"/>
<comment type="caution">
    <text evidence="1">The sequence shown here is derived from an EMBL/GenBank/DDBJ whole genome shotgun (WGS) entry which is preliminary data.</text>
</comment>
<protein>
    <submittedName>
        <fullName evidence="1">Uncharacterized protein</fullName>
    </submittedName>
</protein>
<reference evidence="2" key="1">
    <citation type="journal article" date="2023" name="Nat. Plants">
        <title>Single-cell RNA sequencing provides a high-resolution roadmap for understanding the multicellular compartmentation of specialized metabolism.</title>
        <authorList>
            <person name="Sun S."/>
            <person name="Shen X."/>
            <person name="Li Y."/>
            <person name="Li Y."/>
            <person name="Wang S."/>
            <person name="Li R."/>
            <person name="Zhang H."/>
            <person name="Shen G."/>
            <person name="Guo B."/>
            <person name="Wei J."/>
            <person name="Xu J."/>
            <person name="St-Pierre B."/>
            <person name="Chen S."/>
            <person name="Sun C."/>
        </authorList>
    </citation>
    <scope>NUCLEOTIDE SEQUENCE [LARGE SCALE GENOMIC DNA]</scope>
</reference>
<dbReference type="Proteomes" id="UP001060085">
    <property type="component" value="Linkage Group LG02"/>
</dbReference>
<name>A0ACC0BYS2_CATRO</name>
<gene>
    <name evidence="1" type="ORF">M9H77_08822</name>
</gene>